<sequence>MVNTDQEIDPLIDENNHQPQDLAIEITEEDFELAPECCIYKVPSCFREANQKAYTSQLIPIGPIHHGNKILARMERQKQRYYNKFCQRTSKKTLEEFASFIKAHVGILINGMRSTAAVANMINNRRTGVASLTSGYDEIAKDLNEYYDNSWNRTMATLKLVAAFIVVVLTLTQTVLAILK</sequence>
<dbReference type="InterPro" id="IPR004158">
    <property type="entry name" value="DUF247_pln"/>
</dbReference>
<evidence type="ECO:0000313" key="4">
    <source>
        <dbReference type="RefSeq" id="XP_021281015.1"/>
    </source>
</evidence>
<evidence type="ECO:0000313" key="3">
    <source>
        <dbReference type="RefSeq" id="XP_021281013.1"/>
    </source>
</evidence>
<dbReference type="RefSeq" id="XP_021281015.1">
    <property type="nucleotide sequence ID" value="XM_021425340.1"/>
</dbReference>
<dbReference type="AlphaFoldDB" id="A0A6J1A2M7"/>
<feature type="transmembrane region" description="Helical" evidence="1">
    <location>
        <begin position="160"/>
        <end position="179"/>
    </location>
</feature>
<dbReference type="PANTHER" id="PTHR31170:SF9">
    <property type="entry name" value="PROTEIN, PUTATIVE (DUF247)-RELATED"/>
    <property type="match status" value="1"/>
</dbReference>
<proteinExistence type="predicted"/>
<evidence type="ECO:0000256" key="1">
    <source>
        <dbReference type="SAM" id="Phobius"/>
    </source>
</evidence>
<gene>
    <name evidence="3 4 5" type="primary">LOC110414252</name>
</gene>
<name>A0A6J1A2M7_9ROSI</name>
<dbReference type="PANTHER" id="PTHR31170">
    <property type="entry name" value="BNAC04G53230D PROTEIN"/>
    <property type="match status" value="1"/>
</dbReference>
<keyword evidence="2" id="KW-1185">Reference proteome</keyword>
<dbReference type="RefSeq" id="XP_021281013.1">
    <property type="nucleotide sequence ID" value="XM_021425338.1"/>
</dbReference>
<keyword evidence="1" id="KW-0472">Membrane</keyword>
<accession>A0A6J1A2M7</accession>
<dbReference type="Proteomes" id="UP000504621">
    <property type="component" value="Unplaced"/>
</dbReference>
<dbReference type="RefSeq" id="XP_021281016.1">
    <property type="nucleotide sequence ID" value="XM_021425341.1"/>
</dbReference>
<organism evidence="2 5">
    <name type="scientific">Herrania umbratica</name>
    <dbReference type="NCBI Taxonomy" id="108875"/>
    <lineage>
        <taxon>Eukaryota</taxon>
        <taxon>Viridiplantae</taxon>
        <taxon>Streptophyta</taxon>
        <taxon>Embryophyta</taxon>
        <taxon>Tracheophyta</taxon>
        <taxon>Spermatophyta</taxon>
        <taxon>Magnoliopsida</taxon>
        <taxon>eudicotyledons</taxon>
        <taxon>Gunneridae</taxon>
        <taxon>Pentapetalae</taxon>
        <taxon>rosids</taxon>
        <taxon>malvids</taxon>
        <taxon>Malvales</taxon>
        <taxon>Malvaceae</taxon>
        <taxon>Byttnerioideae</taxon>
        <taxon>Herrania</taxon>
    </lineage>
</organism>
<dbReference type="OrthoDB" id="591587at2759"/>
<keyword evidence="1" id="KW-1133">Transmembrane helix</keyword>
<evidence type="ECO:0000313" key="5">
    <source>
        <dbReference type="RefSeq" id="XP_021281016.1"/>
    </source>
</evidence>
<protein>
    <submittedName>
        <fullName evidence="3 4">Uncharacterized protein LOC110414252</fullName>
    </submittedName>
</protein>
<reference evidence="3 4" key="1">
    <citation type="submission" date="2025-04" db="UniProtKB">
        <authorList>
            <consortium name="RefSeq"/>
        </authorList>
    </citation>
    <scope>IDENTIFICATION</scope>
    <source>
        <tissue evidence="3 4">Leaf</tissue>
    </source>
</reference>
<dbReference type="Pfam" id="PF03140">
    <property type="entry name" value="DUF247"/>
    <property type="match status" value="2"/>
</dbReference>
<evidence type="ECO:0000313" key="2">
    <source>
        <dbReference type="Proteomes" id="UP000504621"/>
    </source>
</evidence>
<keyword evidence="1" id="KW-0812">Transmembrane</keyword>
<dbReference type="GeneID" id="110414252"/>